<dbReference type="AlphaFoldDB" id="A0A1A6C8Y1"/>
<evidence type="ECO:0000313" key="10">
    <source>
        <dbReference type="EMBL" id="OBS11005.1"/>
    </source>
</evidence>
<keyword evidence="2 8" id="KW-0813">Transport</keyword>
<reference evidence="10 11" key="1">
    <citation type="journal article" date="2014" name="Genome Announc.">
        <title>Draft Genome Sequence of the Iron-Oxidizing, Acidophilic, and Halotolerant 'Thiobacillus prosperus' Type Strain DSM 5130.</title>
        <authorList>
            <person name="Ossandon F.J."/>
            <person name="Cardenas J.P."/>
            <person name="Corbett M."/>
            <person name="Quatrini R."/>
            <person name="Holmes D.S."/>
            <person name="Watkin E."/>
        </authorList>
    </citation>
    <scope>NUCLEOTIDE SEQUENCE [LARGE SCALE GENOMIC DNA]</scope>
    <source>
        <strain evidence="10 11">DSM 5130</strain>
    </source>
</reference>
<feature type="domain" description="ABC transmembrane type-1" evidence="9">
    <location>
        <begin position="97"/>
        <end position="298"/>
    </location>
</feature>
<comment type="subcellular location">
    <subcellularLocation>
        <location evidence="1 8">Cell membrane</location>
        <topology evidence="1 8">Multi-pass membrane protein</topology>
    </subcellularLocation>
</comment>
<dbReference type="InterPro" id="IPR035906">
    <property type="entry name" value="MetI-like_sf"/>
</dbReference>
<dbReference type="CDD" id="cd06261">
    <property type="entry name" value="TM_PBP2"/>
    <property type="match status" value="1"/>
</dbReference>
<feature type="transmembrane region" description="Helical" evidence="8">
    <location>
        <begin position="225"/>
        <end position="255"/>
    </location>
</feature>
<evidence type="ECO:0000256" key="8">
    <source>
        <dbReference type="RuleBase" id="RU363032"/>
    </source>
</evidence>
<evidence type="ECO:0000256" key="6">
    <source>
        <dbReference type="ARBA" id="ARBA00023136"/>
    </source>
</evidence>
<dbReference type="PANTHER" id="PTHR43163:SF6">
    <property type="entry name" value="DIPEPTIDE TRANSPORT SYSTEM PERMEASE PROTEIN DPPB-RELATED"/>
    <property type="match status" value="1"/>
</dbReference>
<dbReference type="Gene3D" id="1.10.3720.10">
    <property type="entry name" value="MetI-like"/>
    <property type="match status" value="1"/>
</dbReference>
<comment type="similarity">
    <text evidence="7">Belongs to the binding-protein-dependent transport system permease family. OppBC subfamily.</text>
</comment>
<organism evidence="10 11">
    <name type="scientific">Acidihalobacter prosperus</name>
    <dbReference type="NCBI Taxonomy" id="160660"/>
    <lineage>
        <taxon>Bacteria</taxon>
        <taxon>Pseudomonadati</taxon>
        <taxon>Pseudomonadota</taxon>
        <taxon>Gammaproteobacteria</taxon>
        <taxon>Chromatiales</taxon>
        <taxon>Ectothiorhodospiraceae</taxon>
        <taxon>Acidihalobacter</taxon>
    </lineage>
</organism>
<feature type="transmembrane region" description="Helical" evidence="8">
    <location>
        <begin position="12"/>
        <end position="32"/>
    </location>
</feature>
<dbReference type="PROSITE" id="PS50928">
    <property type="entry name" value="ABC_TM1"/>
    <property type="match status" value="1"/>
</dbReference>
<evidence type="ECO:0000256" key="2">
    <source>
        <dbReference type="ARBA" id="ARBA00022448"/>
    </source>
</evidence>
<accession>A0A1A6C8Y1</accession>
<name>A0A1A6C8Y1_9GAMM</name>
<gene>
    <name evidence="10" type="ORF">Thpro_020721</name>
</gene>
<feature type="transmembrane region" description="Helical" evidence="8">
    <location>
        <begin position="103"/>
        <end position="125"/>
    </location>
</feature>
<dbReference type="Proteomes" id="UP000029273">
    <property type="component" value="Unassembled WGS sequence"/>
</dbReference>
<dbReference type="GO" id="GO:0005886">
    <property type="term" value="C:plasma membrane"/>
    <property type="evidence" value="ECO:0007669"/>
    <property type="project" value="UniProtKB-SubCell"/>
</dbReference>
<dbReference type="RefSeq" id="WP_201786927.1">
    <property type="nucleotide sequence ID" value="NZ_JQSG02000001.1"/>
</dbReference>
<feature type="transmembrane region" description="Helical" evidence="8">
    <location>
        <begin position="137"/>
        <end position="157"/>
    </location>
</feature>
<evidence type="ECO:0000259" key="9">
    <source>
        <dbReference type="PROSITE" id="PS50928"/>
    </source>
</evidence>
<evidence type="ECO:0000256" key="1">
    <source>
        <dbReference type="ARBA" id="ARBA00004651"/>
    </source>
</evidence>
<keyword evidence="3" id="KW-1003">Cell membrane</keyword>
<protein>
    <submittedName>
        <fullName evidence="10">Dipeptide transport system permease protein DppB</fullName>
    </submittedName>
</protein>
<keyword evidence="4 8" id="KW-0812">Transmembrane</keyword>
<evidence type="ECO:0000256" key="5">
    <source>
        <dbReference type="ARBA" id="ARBA00022989"/>
    </source>
</evidence>
<feature type="transmembrane region" description="Helical" evidence="8">
    <location>
        <begin position="275"/>
        <end position="301"/>
    </location>
</feature>
<evidence type="ECO:0000313" key="11">
    <source>
        <dbReference type="Proteomes" id="UP000029273"/>
    </source>
</evidence>
<keyword evidence="6 8" id="KW-0472">Membrane</keyword>
<evidence type="ECO:0000256" key="7">
    <source>
        <dbReference type="ARBA" id="ARBA00024202"/>
    </source>
</evidence>
<dbReference type="GO" id="GO:0055085">
    <property type="term" value="P:transmembrane transport"/>
    <property type="evidence" value="ECO:0007669"/>
    <property type="project" value="InterPro"/>
</dbReference>
<dbReference type="InterPro" id="IPR000515">
    <property type="entry name" value="MetI-like"/>
</dbReference>
<feature type="transmembrane region" description="Helical" evidence="8">
    <location>
        <begin position="163"/>
        <end position="185"/>
    </location>
</feature>
<comment type="caution">
    <text evidence="10">The sequence shown here is derived from an EMBL/GenBank/DDBJ whole genome shotgun (WGS) entry which is preliminary data.</text>
</comment>
<sequence>MNFLVFLLRRLGQGVIVLIGVSVITFLLLYVIPSDPASLIAGRAANPDTLARINAQLGLDHPLWMRYLIYMGNLLHGDLGWSYVQRSSVAHELFSRVPATLELVSGAIFWEVLIGVSLGVIGGLWRGRWPDKLAMGFAYVTVAAPQFVTGLLFLYLFGFKLGWLPLGGYGGLSYLILPSLTLGLLNAAWHTRVVRSEVVREHREPYVEAALARGVPRRTVVLRHILPGAVLPVPTLVGLDFGFLMGGAVIIDQVFGWPGIGQYMWQGIQNTDVPVIMGVTLFAACFVVVANIVADVISYLIDPRIRVS</sequence>
<dbReference type="InterPro" id="IPR045621">
    <property type="entry name" value="BPD_transp_1_N"/>
</dbReference>
<evidence type="ECO:0000256" key="3">
    <source>
        <dbReference type="ARBA" id="ARBA00022475"/>
    </source>
</evidence>
<dbReference type="SUPFAM" id="SSF161098">
    <property type="entry name" value="MetI-like"/>
    <property type="match status" value="1"/>
</dbReference>
<dbReference type="PANTHER" id="PTHR43163">
    <property type="entry name" value="DIPEPTIDE TRANSPORT SYSTEM PERMEASE PROTEIN DPPB-RELATED"/>
    <property type="match status" value="1"/>
</dbReference>
<dbReference type="EMBL" id="JQSG02000001">
    <property type="protein sequence ID" value="OBS11005.1"/>
    <property type="molecule type" value="Genomic_DNA"/>
</dbReference>
<proteinExistence type="inferred from homology"/>
<keyword evidence="11" id="KW-1185">Reference proteome</keyword>
<keyword evidence="5 8" id="KW-1133">Transmembrane helix</keyword>
<dbReference type="Pfam" id="PF00528">
    <property type="entry name" value="BPD_transp_1"/>
    <property type="match status" value="1"/>
</dbReference>
<dbReference type="Pfam" id="PF19300">
    <property type="entry name" value="BPD_transp_1_N"/>
    <property type="match status" value="1"/>
</dbReference>
<evidence type="ECO:0000256" key="4">
    <source>
        <dbReference type="ARBA" id="ARBA00022692"/>
    </source>
</evidence>